<accession>A0A7E5WGJ8</accession>
<keyword evidence="8" id="KW-1185">Reference proteome</keyword>
<proteinExistence type="predicted"/>
<dbReference type="GeneID" id="113502447"/>
<evidence type="ECO:0000313" key="9">
    <source>
        <dbReference type="RefSeq" id="XP_026739819.1"/>
    </source>
</evidence>
<dbReference type="RefSeq" id="XP_026739819.1">
    <property type="nucleotide sequence ID" value="XM_026884018.1"/>
</dbReference>
<gene>
    <name evidence="9" type="primary">LOC113502447</name>
</gene>
<organism evidence="8 9">
    <name type="scientific">Trichoplusia ni</name>
    <name type="common">Cabbage looper</name>
    <dbReference type="NCBI Taxonomy" id="7111"/>
    <lineage>
        <taxon>Eukaryota</taxon>
        <taxon>Metazoa</taxon>
        <taxon>Ecdysozoa</taxon>
        <taxon>Arthropoda</taxon>
        <taxon>Hexapoda</taxon>
        <taxon>Insecta</taxon>
        <taxon>Pterygota</taxon>
        <taxon>Neoptera</taxon>
        <taxon>Endopterygota</taxon>
        <taxon>Lepidoptera</taxon>
        <taxon>Glossata</taxon>
        <taxon>Ditrysia</taxon>
        <taxon>Noctuoidea</taxon>
        <taxon>Noctuidae</taxon>
        <taxon>Plusiinae</taxon>
        <taxon>Trichoplusia</taxon>
    </lineage>
</organism>
<keyword evidence="7" id="KW-0325">Glycoprotein</keyword>
<dbReference type="KEGG" id="tnl:113502447"/>
<evidence type="ECO:0000256" key="4">
    <source>
        <dbReference type="ARBA" id="ARBA00022989"/>
    </source>
</evidence>
<name>A0A7E5WGJ8_TRINI</name>
<reference evidence="9" key="1">
    <citation type="submission" date="2025-08" db="UniProtKB">
        <authorList>
            <consortium name="RefSeq"/>
        </authorList>
    </citation>
    <scope>IDENTIFICATION</scope>
</reference>
<evidence type="ECO:0000256" key="6">
    <source>
        <dbReference type="ARBA" id="ARBA00023170"/>
    </source>
</evidence>
<dbReference type="Gene3D" id="1.10.287.70">
    <property type="match status" value="1"/>
</dbReference>
<keyword evidence="4" id="KW-1133">Transmembrane helix</keyword>
<sequence>MRRVTGWLLIPGLILCSAYGAGLASIFTVPRYEPSIDTAQDIVDRKFEWGASHDAWIFSLILSTEPLDIQLVRLFRIYSFDELKRKSFTRSMAFSIEKLPAGHFGMGEYITQEAILGMMLMQEDLYYGQCVIMLRKSSPYTAKLSELVGRLHETGLLLAWETQVRLC</sequence>
<dbReference type="Proteomes" id="UP000322000">
    <property type="component" value="Chromosome 17"/>
</dbReference>
<dbReference type="OrthoDB" id="8182981at2759"/>
<evidence type="ECO:0000256" key="3">
    <source>
        <dbReference type="ARBA" id="ARBA00022692"/>
    </source>
</evidence>
<dbReference type="AlphaFoldDB" id="A0A7E5WGJ8"/>
<keyword evidence="3" id="KW-0812">Transmembrane</keyword>
<evidence type="ECO:0000256" key="7">
    <source>
        <dbReference type="ARBA" id="ARBA00023180"/>
    </source>
</evidence>
<evidence type="ECO:0000256" key="5">
    <source>
        <dbReference type="ARBA" id="ARBA00023136"/>
    </source>
</evidence>
<comment type="subcellular location">
    <subcellularLocation>
        <location evidence="1">Cell membrane</location>
        <topology evidence="1">Multi-pass membrane protein</topology>
    </subcellularLocation>
</comment>
<evidence type="ECO:0000256" key="2">
    <source>
        <dbReference type="ARBA" id="ARBA00022475"/>
    </source>
</evidence>
<dbReference type="PANTHER" id="PTHR42643:SF40">
    <property type="entry name" value="IONOTROPIC RECEPTOR 41A-RELATED"/>
    <property type="match status" value="1"/>
</dbReference>
<dbReference type="GO" id="GO:0005886">
    <property type="term" value="C:plasma membrane"/>
    <property type="evidence" value="ECO:0007669"/>
    <property type="project" value="UniProtKB-SubCell"/>
</dbReference>
<protein>
    <submittedName>
        <fullName evidence="9">Uncharacterized protein LOC113502447</fullName>
    </submittedName>
</protein>
<dbReference type="InParanoid" id="A0A7E5WGJ8"/>
<keyword evidence="2" id="KW-1003">Cell membrane</keyword>
<keyword evidence="6" id="KW-0675">Receptor</keyword>
<evidence type="ECO:0000256" key="1">
    <source>
        <dbReference type="ARBA" id="ARBA00004651"/>
    </source>
</evidence>
<evidence type="ECO:0000313" key="8">
    <source>
        <dbReference type="Proteomes" id="UP000322000"/>
    </source>
</evidence>
<keyword evidence="5" id="KW-0472">Membrane</keyword>
<dbReference type="PANTHER" id="PTHR42643">
    <property type="entry name" value="IONOTROPIC RECEPTOR 20A-RELATED"/>
    <property type="match status" value="1"/>
</dbReference>
<dbReference type="InterPro" id="IPR052192">
    <property type="entry name" value="Insect_Ionotropic_Sensory_Rcpt"/>
</dbReference>